<evidence type="ECO:0000313" key="1">
    <source>
        <dbReference type="EMBL" id="OMJ26310.1"/>
    </source>
</evidence>
<proteinExistence type="predicted"/>
<dbReference type="OrthoDB" id="5629679at2759"/>
<sequence>MIPYSQFNFIFFSFSLRAALELKLYKMDIKSKNIKHSLDTENPEFCRRVWWVCYITNINLTTFYSLPQKFDFPTVFVNFPSNDLAWRYSGVIYCNNTQVSQINELVNSPKFNHLNYPDSFNILCRMYVLYSSIYRFTNTRWLNKHNDSRFGLDQFNELSKKVSALEKEITSLKYLDLNYELYGLNKSPSINIQSLNPNDSLKKNPFLIQEFDTLKLSIQLLKNSLKISLFRSNLVRVKNRYIPPDSIKHAKITCIDASLSQALVYQWAKYKKNIPESYWGFSVGDYLFQAASLLVNALYLNDHNKKRLIHTSYDILVKGLEVSTQKLEAYSIFSNMLQTLKSLKSDSHANNSAKDSSVYYQSMANFSITRSDLNPWLVPRFHSYLVFEKCLRKNFYCLELVSYLGIDLDPTPSHKRNKAIPSINVDSPLVESDLSATKPLNIISKHLPDTNKKQQIQTLPFKNVSSPIVPSFNIDANFPHISKSTNMEKNSVPNLDFNYDYDFSINQDDYNNEADFPIVSLEELSEKLMANEG</sequence>
<evidence type="ECO:0000313" key="2">
    <source>
        <dbReference type="Proteomes" id="UP000187283"/>
    </source>
</evidence>
<keyword evidence="2" id="KW-1185">Reference proteome</keyword>
<organism evidence="1 2">
    <name type="scientific">Smittium culicis</name>
    <dbReference type="NCBI Taxonomy" id="133412"/>
    <lineage>
        <taxon>Eukaryota</taxon>
        <taxon>Fungi</taxon>
        <taxon>Fungi incertae sedis</taxon>
        <taxon>Zoopagomycota</taxon>
        <taxon>Kickxellomycotina</taxon>
        <taxon>Harpellomycetes</taxon>
        <taxon>Harpellales</taxon>
        <taxon>Legeriomycetaceae</taxon>
        <taxon>Smittium</taxon>
    </lineage>
</organism>
<accession>A0A1R1YHD7</accession>
<dbReference type="Proteomes" id="UP000187283">
    <property type="component" value="Unassembled WGS sequence"/>
</dbReference>
<dbReference type="CDD" id="cd12148">
    <property type="entry name" value="fungal_TF_MHR"/>
    <property type="match status" value="1"/>
</dbReference>
<protein>
    <recommendedName>
        <fullName evidence="3">Transcription factor domain-containing protein</fullName>
    </recommendedName>
</protein>
<name>A0A1R1YHD7_9FUNG</name>
<evidence type="ECO:0008006" key="3">
    <source>
        <dbReference type="Google" id="ProtNLM"/>
    </source>
</evidence>
<reference evidence="1 2" key="1">
    <citation type="submission" date="2017-01" db="EMBL/GenBank/DDBJ databases">
        <authorList>
            <person name="Mah S.A."/>
            <person name="Swanson W.J."/>
            <person name="Moy G.W."/>
            <person name="Vacquier V.D."/>
        </authorList>
    </citation>
    <scope>NUCLEOTIDE SEQUENCE [LARGE SCALE GENOMIC DNA]</scope>
    <source>
        <strain evidence="1 2">GSMNP</strain>
    </source>
</reference>
<dbReference type="AlphaFoldDB" id="A0A1R1YHD7"/>
<dbReference type="EMBL" id="LSSN01000036">
    <property type="protein sequence ID" value="OMJ26310.1"/>
    <property type="molecule type" value="Genomic_DNA"/>
</dbReference>
<gene>
    <name evidence="1" type="ORF">AYI70_g270</name>
</gene>
<comment type="caution">
    <text evidence="1">The sequence shown here is derived from an EMBL/GenBank/DDBJ whole genome shotgun (WGS) entry which is preliminary data.</text>
</comment>